<keyword evidence="3 7" id="KW-0347">Helicase</keyword>
<feature type="region of interest" description="Disordered" evidence="8">
    <location>
        <begin position="374"/>
        <end position="418"/>
    </location>
</feature>
<dbReference type="InterPro" id="IPR014014">
    <property type="entry name" value="RNA_helicase_DEAD_Q_motif"/>
</dbReference>
<feature type="short sequence motif" description="Q motif" evidence="6">
    <location>
        <begin position="1"/>
        <end position="29"/>
    </location>
</feature>
<dbReference type="GO" id="GO:0016787">
    <property type="term" value="F:hydrolase activity"/>
    <property type="evidence" value="ECO:0007669"/>
    <property type="project" value="UniProtKB-KW"/>
</dbReference>
<keyword evidence="4 7" id="KW-0067">ATP-binding</keyword>
<dbReference type="InterPro" id="IPR011545">
    <property type="entry name" value="DEAD/DEAH_box_helicase_dom"/>
</dbReference>
<keyword evidence="2 7" id="KW-0378">Hydrolase</keyword>
<dbReference type="PROSITE" id="PS51194">
    <property type="entry name" value="HELICASE_CTER"/>
    <property type="match status" value="1"/>
</dbReference>
<keyword evidence="13" id="KW-1185">Reference proteome</keyword>
<dbReference type="InterPro" id="IPR001650">
    <property type="entry name" value="Helicase_C-like"/>
</dbReference>
<accession>A0ABM9A183</accession>
<gene>
    <name evidence="12" type="primary">rhlE_2</name>
    <name evidence="12" type="ORF">VMF7928_01008</name>
</gene>
<sequence length="418" mass="46495">MLFRELGLCNSLCETVEQLGYTEPTPIQSKAIPLVLSGKDLLAAAQTGTGKTAAFSLPIINQMLKEPIAVSSEKKVRCLVLVPTRELAQQVFEAVVSFSKETSLRCVAVYGGTSIKAQRDALKLGCDIVVATPGRLLDHHHCGHISLKHVEHFVLDEADRMLDMGFKPDIQRVLRHLKPQRQTLLFSATFTPQIKELAYKLLNEPEEVEASEQNSTAATVKEMLYPVDKQKKAALLAYLIGSRNWQQVLVFTRTKEGSDKLAKELKLDGIKAVSINGDKSQGARTKALEDFKTGQVRALIATDVAARGLDIPQLDQVVNFDLPFKAEDYVHRIGRTGRAGREGLAVSLMSHDQEYLLTPIENLLDRRLPQEWLAGFEPSPTPVNDKPDQPRQRKGRNRDKQKLKAKLKIHAGRGKKKS</sequence>
<dbReference type="Gene3D" id="3.40.50.300">
    <property type="entry name" value="P-loop containing nucleotide triphosphate hydrolases"/>
    <property type="match status" value="2"/>
</dbReference>
<dbReference type="SUPFAM" id="SSF52540">
    <property type="entry name" value="P-loop containing nucleoside triphosphate hydrolases"/>
    <property type="match status" value="1"/>
</dbReference>
<dbReference type="InterPro" id="IPR050079">
    <property type="entry name" value="DEAD_box_RNA_helicase"/>
</dbReference>
<dbReference type="RefSeq" id="WP_237360379.1">
    <property type="nucleotide sequence ID" value="NZ_CAKLDM010000001.1"/>
</dbReference>
<dbReference type="CDD" id="cd18787">
    <property type="entry name" value="SF2_C_DEAD"/>
    <property type="match status" value="1"/>
</dbReference>
<feature type="domain" description="DEAD-box RNA helicase Q" evidence="11">
    <location>
        <begin position="1"/>
        <end position="29"/>
    </location>
</feature>
<proteinExistence type="inferred from homology"/>
<dbReference type="PANTHER" id="PTHR47959">
    <property type="entry name" value="ATP-DEPENDENT RNA HELICASE RHLE-RELATED"/>
    <property type="match status" value="1"/>
</dbReference>
<evidence type="ECO:0000259" key="11">
    <source>
        <dbReference type="PROSITE" id="PS51195"/>
    </source>
</evidence>
<evidence type="ECO:0000259" key="9">
    <source>
        <dbReference type="PROSITE" id="PS51192"/>
    </source>
</evidence>
<evidence type="ECO:0000256" key="3">
    <source>
        <dbReference type="ARBA" id="ARBA00022806"/>
    </source>
</evidence>
<evidence type="ECO:0000313" key="13">
    <source>
        <dbReference type="Proteomes" id="UP000838748"/>
    </source>
</evidence>
<evidence type="ECO:0000256" key="1">
    <source>
        <dbReference type="ARBA" id="ARBA00022741"/>
    </source>
</evidence>
<evidence type="ECO:0000256" key="8">
    <source>
        <dbReference type="SAM" id="MobiDB-lite"/>
    </source>
</evidence>
<name>A0ABM9A183_9VIBR</name>
<dbReference type="InterPro" id="IPR000629">
    <property type="entry name" value="RNA-helicase_DEAD-box_CS"/>
</dbReference>
<dbReference type="PANTHER" id="PTHR47959:SF7">
    <property type="entry name" value="ATP-DEPENDENT RNA HELICASE DEAD BOX FAMILY"/>
    <property type="match status" value="1"/>
</dbReference>
<keyword evidence="1 7" id="KW-0547">Nucleotide-binding</keyword>
<dbReference type="SMART" id="SM00487">
    <property type="entry name" value="DEXDc"/>
    <property type="match status" value="1"/>
</dbReference>
<dbReference type="SMART" id="SM00490">
    <property type="entry name" value="HELICc"/>
    <property type="match status" value="1"/>
</dbReference>
<dbReference type="PROSITE" id="PS51192">
    <property type="entry name" value="HELICASE_ATP_BIND_1"/>
    <property type="match status" value="1"/>
</dbReference>
<dbReference type="PROSITE" id="PS00039">
    <property type="entry name" value="DEAD_ATP_HELICASE"/>
    <property type="match status" value="1"/>
</dbReference>
<organism evidence="12 13">
    <name type="scientific">Vibrio marisflavi CECT 7928</name>
    <dbReference type="NCBI Taxonomy" id="634439"/>
    <lineage>
        <taxon>Bacteria</taxon>
        <taxon>Pseudomonadati</taxon>
        <taxon>Pseudomonadota</taxon>
        <taxon>Gammaproteobacteria</taxon>
        <taxon>Vibrionales</taxon>
        <taxon>Vibrionaceae</taxon>
        <taxon>Vibrio</taxon>
    </lineage>
</organism>
<reference evidence="12" key="1">
    <citation type="submission" date="2021-11" db="EMBL/GenBank/DDBJ databases">
        <authorList>
            <person name="Rodrigo-Torres L."/>
            <person name="Arahal R. D."/>
            <person name="Lucena T."/>
        </authorList>
    </citation>
    <scope>NUCLEOTIDE SEQUENCE</scope>
    <source>
        <strain evidence="12">CECT 7928</strain>
    </source>
</reference>
<evidence type="ECO:0000256" key="6">
    <source>
        <dbReference type="PROSITE-ProRule" id="PRU00552"/>
    </source>
</evidence>
<evidence type="ECO:0000256" key="5">
    <source>
        <dbReference type="ARBA" id="ARBA00038437"/>
    </source>
</evidence>
<comment type="caution">
    <text evidence="12">The sequence shown here is derived from an EMBL/GenBank/DDBJ whole genome shotgun (WGS) entry which is preliminary data.</text>
</comment>
<feature type="domain" description="Helicase C-terminal" evidence="10">
    <location>
        <begin position="219"/>
        <end position="387"/>
    </location>
</feature>
<evidence type="ECO:0000256" key="7">
    <source>
        <dbReference type="RuleBase" id="RU000492"/>
    </source>
</evidence>
<feature type="compositionally biased region" description="Basic residues" evidence="8">
    <location>
        <begin position="392"/>
        <end position="418"/>
    </location>
</feature>
<dbReference type="EC" id="3.6.4.13" evidence="12"/>
<dbReference type="CDD" id="cd00268">
    <property type="entry name" value="DEADc"/>
    <property type="match status" value="1"/>
</dbReference>
<comment type="similarity">
    <text evidence="5 7">Belongs to the DEAD box helicase family.</text>
</comment>
<dbReference type="InterPro" id="IPR014001">
    <property type="entry name" value="Helicase_ATP-bd"/>
</dbReference>
<evidence type="ECO:0000256" key="4">
    <source>
        <dbReference type="ARBA" id="ARBA00022840"/>
    </source>
</evidence>
<dbReference type="InterPro" id="IPR027417">
    <property type="entry name" value="P-loop_NTPase"/>
</dbReference>
<dbReference type="InterPro" id="IPR044742">
    <property type="entry name" value="DEAD/DEAH_RhlB"/>
</dbReference>
<evidence type="ECO:0000259" key="10">
    <source>
        <dbReference type="PROSITE" id="PS51194"/>
    </source>
</evidence>
<dbReference type="Pfam" id="PF00271">
    <property type="entry name" value="Helicase_C"/>
    <property type="match status" value="1"/>
</dbReference>
<dbReference type="GO" id="GO:0003724">
    <property type="term" value="F:RNA helicase activity"/>
    <property type="evidence" value="ECO:0007669"/>
    <property type="project" value="UniProtKB-EC"/>
</dbReference>
<protein>
    <submittedName>
        <fullName evidence="12">ATP-dependent RNA helicase RhlE</fullName>
        <ecNumber evidence="12">3.6.4.13</ecNumber>
    </submittedName>
</protein>
<dbReference type="Pfam" id="PF00270">
    <property type="entry name" value="DEAD"/>
    <property type="match status" value="1"/>
</dbReference>
<dbReference type="EMBL" id="CAKLDM010000001">
    <property type="protein sequence ID" value="CAH0537237.1"/>
    <property type="molecule type" value="Genomic_DNA"/>
</dbReference>
<dbReference type="PROSITE" id="PS51195">
    <property type="entry name" value="Q_MOTIF"/>
    <property type="match status" value="1"/>
</dbReference>
<evidence type="ECO:0000256" key="2">
    <source>
        <dbReference type="ARBA" id="ARBA00022801"/>
    </source>
</evidence>
<evidence type="ECO:0000313" key="12">
    <source>
        <dbReference type="EMBL" id="CAH0537237.1"/>
    </source>
</evidence>
<feature type="domain" description="Helicase ATP-binding" evidence="9">
    <location>
        <begin position="32"/>
        <end position="208"/>
    </location>
</feature>
<dbReference type="Proteomes" id="UP000838748">
    <property type="component" value="Unassembled WGS sequence"/>
</dbReference>